<name>A0A392SLW6_9FABA</name>
<dbReference type="InterPro" id="IPR007590">
    <property type="entry name" value="Saf4/Yju2"/>
</dbReference>
<reference evidence="1 2" key="1">
    <citation type="journal article" date="2018" name="Front. Plant Sci.">
        <title>Red Clover (Trifolium pratense) and Zigzag Clover (T. medium) - A Picture of Genomic Similarities and Differences.</title>
        <authorList>
            <person name="Dluhosova J."/>
            <person name="Istvanek J."/>
            <person name="Nedelnik J."/>
            <person name="Repkova J."/>
        </authorList>
    </citation>
    <scope>NUCLEOTIDE SEQUENCE [LARGE SCALE GENOMIC DNA]</scope>
    <source>
        <strain evidence="2">cv. 10/8</strain>
        <tissue evidence="1">Leaf</tissue>
    </source>
</reference>
<protein>
    <submittedName>
        <fullName evidence="1">Coiled-coil domain-containing protein 94</fullName>
    </submittedName>
</protein>
<dbReference type="PANTHER" id="PTHR12111">
    <property type="entry name" value="SPLICING FACTOR YJU2"/>
    <property type="match status" value="1"/>
</dbReference>
<dbReference type="EMBL" id="LXQA010400659">
    <property type="protein sequence ID" value="MCI49407.1"/>
    <property type="molecule type" value="Genomic_DNA"/>
</dbReference>
<dbReference type="GO" id="GO:0071006">
    <property type="term" value="C:U2-type catalytic step 1 spliceosome"/>
    <property type="evidence" value="ECO:0007669"/>
    <property type="project" value="TreeGrafter"/>
</dbReference>
<organism evidence="1 2">
    <name type="scientific">Trifolium medium</name>
    <dbReference type="NCBI Taxonomy" id="97028"/>
    <lineage>
        <taxon>Eukaryota</taxon>
        <taxon>Viridiplantae</taxon>
        <taxon>Streptophyta</taxon>
        <taxon>Embryophyta</taxon>
        <taxon>Tracheophyta</taxon>
        <taxon>Spermatophyta</taxon>
        <taxon>Magnoliopsida</taxon>
        <taxon>eudicotyledons</taxon>
        <taxon>Gunneridae</taxon>
        <taxon>Pentapetalae</taxon>
        <taxon>rosids</taxon>
        <taxon>fabids</taxon>
        <taxon>Fabales</taxon>
        <taxon>Fabaceae</taxon>
        <taxon>Papilionoideae</taxon>
        <taxon>50 kb inversion clade</taxon>
        <taxon>NPAAA clade</taxon>
        <taxon>Hologalegina</taxon>
        <taxon>IRL clade</taxon>
        <taxon>Trifolieae</taxon>
        <taxon>Trifolium</taxon>
    </lineage>
</organism>
<feature type="non-terminal residue" evidence="1">
    <location>
        <position position="79"/>
    </location>
</feature>
<evidence type="ECO:0000313" key="2">
    <source>
        <dbReference type="Proteomes" id="UP000265520"/>
    </source>
</evidence>
<dbReference type="AlphaFoldDB" id="A0A392SLW6"/>
<dbReference type="GO" id="GO:0000398">
    <property type="term" value="P:mRNA splicing, via spliceosome"/>
    <property type="evidence" value="ECO:0007669"/>
    <property type="project" value="InterPro"/>
</dbReference>
<dbReference type="Pfam" id="PF04502">
    <property type="entry name" value="Saf4_Yju2"/>
    <property type="match status" value="1"/>
</dbReference>
<accession>A0A392SLW6</accession>
<dbReference type="Proteomes" id="UP000265520">
    <property type="component" value="Unassembled WGS sequence"/>
</dbReference>
<sequence length="79" mass="9248">MKTNPQNSDYVVESGATRNFEPWRAEDEEIDEIKKKKEAEEMGDAMKSLENRTLDFKREMDILAALDVMKSLKSRHMQL</sequence>
<dbReference type="PANTHER" id="PTHR12111:SF1">
    <property type="entry name" value="SPLICING FACTOR YJU2"/>
    <property type="match status" value="1"/>
</dbReference>
<keyword evidence="2" id="KW-1185">Reference proteome</keyword>
<proteinExistence type="predicted"/>
<evidence type="ECO:0000313" key="1">
    <source>
        <dbReference type="EMBL" id="MCI49407.1"/>
    </source>
</evidence>
<comment type="caution">
    <text evidence="1">The sequence shown here is derived from an EMBL/GenBank/DDBJ whole genome shotgun (WGS) entry which is preliminary data.</text>
</comment>